<organism evidence="3">
    <name type="scientific">marine metagenome</name>
    <dbReference type="NCBI Taxonomy" id="408172"/>
    <lineage>
        <taxon>unclassified sequences</taxon>
        <taxon>metagenomes</taxon>
        <taxon>ecological metagenomes</taxon>
    </lineage>
</organism>
<evidence type="ECO:0000313" key="3">
    <source>
        <dbReference type="EMBL" id="SVB20260.1"/>
    </source>
</evidence>
<dbReference type="InterPro" id="IPR036709">
    <property type="entry name" value="Autotransporte_beta_dom_sf"/>
</dbReference>
<evidence type="ECO:0000256" key="1">
    <source>
        <dbReference type="SAM" id="Coils"/>
    </source>
</evidence>
<proteinExistence type="predicted"/>
<keyword evidence="2" id="KW-0812">Transmembrane</keyword>
<gene>
    <name evidence="3" type="ORF">METZ01_LOCUS173114</name>
</gene>
<protein>
    <recommendedName>
        <fullName evidence="4">Autotransporter domain-containing protein</fullName>
    </recommendedName>
</protein>
<feature type="coiled-coil region" evidence="1">
    <location>
        <begin position="473"/>
        <end position="507"/>
    </location>
</feature>
<reference evidence="3" key="1">
    <citation type="submission" date="2018-05" db="EMBL/GenBank/DDBJ databases">
        <authorList>
            <person name="Lanie J.A."/>
            <person name="Ng W.-L."/>
            <person name="Kazmierczak K.M."/>
            <person name="Andrzejewski T.M."/>
            <person name="Davidsen T.M."/>
            <person name="Wayne K.J."/>
            <person name="Tettelin H."/>
            <person name="Glass J.I."/>
            <person name="Rusch D."/>
            <person name="Podicherti R."/>
            <person name="Tsui H.-C.T."/>
            <person name="Winkler M.E."/>
        </authorList>
    </citation>
    <scope>NUCLEOTIDE SEQUENCE</scope>
</reference>
<dbReference type="EMBL" id="UINC01032499">
    <property type="protein sequence ID" value="SVB20260.1"/>
    <property type="molecule type" value="Genomic_DNA"/>
</dbReference>
<feature type="non-terminal residue" evidence="3">
    <location>
        <position position="1"/>
    </location>
</feature>
<feature type="transmembrane region" description="Helical" evidence="2">
    <location>
        <begin position="569"/>
        <end position="591"/>
    </location>
</feature>
<evidence type="ECO:0000256" key="2">
    <source>
        <dbReference type="SAM" id="Phobius"/>
    </source>
</evidence>
<keyword evidence="2" id="KW-1133">Transmembrane helix</keyword>
<sequence>QNDGGNLGSGATITNSGTISALGTNASGIVIGDGTGEYNDVTITNSGTISGVDDSIGITGPLGDGSGTTGTNIITKGDATYIGEIDMEDAVVTMTLDCSISNDTDIEIHNKTEMTVTNNLCGNDTYAILDDSKNADADNSATNGYLRILGEDLDTPNENAKYRGENVLTKLRGLFTAADHINWNAPEEKFFKIFHSYQKREGIYDGQMSGVVGQLNPFNWGALRSNVFVGYTKQYGDFSNGEYLGGDNFALGLKNVYENNGFTASFTPMFGFNDLTITDYETDSKTSISSNILSEFAGINTKIAKEVELSKEGTLDLSIQTTYGVQKFPDYIAKFVDGDLSVDESIEQVLGVGFAVKYSDDIGKGFIIQPYAGVNINNNFNDKIKITADSENNDKSPAHSETSGYYAGVSLTKEVKGMDFDLNLMYGNEDGLINQIAAVSFTKSFGKAKVKTAVLEKKPDFPKIDGSLTTQDYDKDLKELEALRNLNKKLKADNAVLKTQNEKLKLLAEKVLQQDKAKEKLVIELLKENEKIKLNNQIFKNRILDNENEALLRSIEEEAKKSESNKFELLYFLALYIVTVLLLTSLFTSFYKKIRYRSSRQTVIS</sequence>
<dbReference type="Gene3D" id="2.40.128.130">
    <property type="entry name" value="Autotransporter beta-domain"/>
    <property type="match status" value="1"/>
</dbReference>
<evidence type="ECO:0008006" key="4">
    <source>
        <dbReference type="Google" id="ProtNLM"/>
    </source>
</evidence>
<dbReference type="AlphaFoldDB" id="A0A382C2H4"/>
<accession>A0A382C2H4</accession>
<keyword evidence="2" id="KW-0472">Membrane</keyword>
<name>A0A382C2H4_9ZZZZ</name>
<keyword evidence="1" id="KW-0175">Coiled coil</keyword>